<dbReference type="EC" id="6.2.1.1" evidence="2 7"/>
<comment type="similarity">
    <text evidence="1">Belongs to the ATP-dependent AMP-binding enzyme family.</text>
</comment>
<dbReference type="Pfam" id="PF00501">
    <property type="entry name" value="AMP-binding"/>
    <property type="match status" value="1"/>
</dbReference>
<evidence type="ECO:0000256" key="2">
    <source>
        <dbReference type="ARBA" id="ARBA00013275"/>
    </source>
</evidence>
<keyword evidence="6" id="KW-0007">Acetylation</keyword>
<evidence type="ECO:0000256" key="4">
    <source>
        <dbReference type="ARBA" id="ARBA00022741"/>
    </source>
</evidence>
<dbReference type="Gene3D" id="3.30.300.30">
    <property type="match status" value="1"/>
</dbReference>
<reference evidence="11" key="2">
    <citation type="submission" date="2024-05" db="EMBL/GenBank/DDBJ databases">
        <title>Rhodohalobacter halophilus gen. nov., sp. nov., a moderately halophilic member of the family Balneolaceae.</title>
        <authorList>
            <person name="Xia J."/>
        </authorList>
    </citation>
    <scope>NUCLEOTIDE SEQUENCE</scope>
    <source>
        <strain evidence="11">WB101</strain>
    </source>
</reference>
<proteinExistence type="inferred from homology"/>
<dbReference type="InterPro" id="IPR042099">
    <property type="entry name" value="ANL_N_sf"/>
</dbReference>
<dbReference type="InterPro" id="IPR025110">
    <property type="entry name" value="AMP-bd_C"/>
</dbReference>
<keyword evidence="4" id="KW-0547">Nucleotide-binding</keyword>
<reference evidence="11" key="1">
    <citation type="submission" date="2022-01" db="EMBL/GenBank/DDBJ databases">
        <authorList>
            <person name="Wang Y."/>
        </authorList>
    </citation>
    <scope>NUCLEOTIDE SEQUENCE</scope>
    <source>
        <strain evidence="11">WB101</strain>
    </source>
</reference>
<feature type="domain" description="AMP-binding enzyme C-terminal" evidence="9">
    <location>
        <begin position="516"/>
        <end position="594"/>
    </location>
</feature>
<accession>A0ABS9K9B0</accession>
<dbReference type="SUPFAM" id="SSF56801">
    <property type="entry name" value="Acetyl-CoA synthetase-like"/>
    <property type="match status" value="1"/>
</dbReference>
<evidence type="ECO:0000259" key="10">
    <source>
        <dbReference type="Pfam" id="PF16177"/>
    </source>
</evidence>
<evidence type="ECO:0000256" key="1">
    <source>
        <dbReference type="ARBA" id="ARBA00006432"/>
    </source>
</evidence>
<dbReference type="PANTHER" id="PTHR24095:SF14">
    <property type="entry name" value="ACETYL-COENZYME A SYNTHETASE 1"/>
    <property type="match status" value="1"/>
</dbReference>
<evidence type="ECO:0000256" key="6">
    <source>
        <dbReference type="ARBA" id="ARBA00022990"/>
    </source>
</evidence>
<comment type="caution">
    <text evidence="11">The sequence shown here is derived from an EMBL/GenBank/DDBJ whole genome shotgun (WGS) entry which is preliminary data.</text>
</comment>
<dbReference type="CDD" id="cd05966">
    <property type="entry name" value="ACS"/>
    <property type="match status" value="1"/>
</dbReference>
<evidence type="ECO:0000259" key="9">
    <source>
        <dbReference type="Pfam" id="PF13193"/>
    </source>
</evidence>
<dbReference type="InterPro" id="IPR032387">
    <property type="entry name" value="ACAS_N"/>
</dbReference>
<dbReference type="Gene3D" id="3.40.50.12780">
    <property type="entry name" value="N-terminal domain of ligase-like"/>
    <property type="match status" value="1"/>
</dbReference>
<sequence length="632" mass="71532">MWLNIKSFEEYKDVYRQSEEDRKKFWEHEAGTFYWRESWDKVHSGGFENGDIKWFEGGKLNITENALDRHLNTIGHKTAFIFEPNHPDSFRRTITYRQLYEDVCRFANVLESKGVEKGDRVCIYMAMTPELIISALACARIGAVHSIVFAGFSAQSLAERIQDCDAKMLITNDGLRRGDKHVPLKDISDEALEECPTVKNVIVCQRTNRDIDWVEGRDEWWHMLIRNASKKHTAVEMDAEDPLFILYTSGSTGKPKGVLHTCGGYMVYTSYTFRNVFQVSEEDIYWCTADAGWITGHSYIIYGPLFNGATGIIFEGVPTYPDAGRFWEVVEKYEVTHFYTAPTAIRALMSYDLDFVKKYDLSSLKVLGSVGEPINEEAWHWYHDHVGGGKCPIVDTWWQTETGGIMISPLAGITPTKPGFATLPLPGITPVLMDENGKEIGGNGVSGNLCIKHPWPGIARTVWGDHERYLQTYMSSYKGYYFTGDGCRRDEEGYYRITGRVDDVLNVSGHRLGTAEIENAIDEHPNVVETAIVGYPHDIKGESIFAFIICEDQPKNKEDFKKEIHKLVTKIIGPIAKPEKIQIVAGLPKTRSGKIMRRVLRKIAANDLENLGDTSTLLDPSVVDEIKEGEAF</sequence>
<dbReference type="EMBL" id="JAKLWS010000002">
    <property type="protein sequence ID" value="MCG2587440.1"/>
    <property type="molecule type" value="Genomic_DNA"/>
</dbReference>
<protein>
    <recommendedName>
        <fullName evidence="2 7">Acetate--CoA ligase</fullName>
        <ecNumber evidence="2 7">6.2.1.1</ecNumber>
    </recommendedName>
</protein>
<dbReference type="RefSeq" id="WP_237852284.1">
    <property type="nucleotide sequence ID" value="NZ_JAKLWS010000002.1"/>
</dbReference>
<keyword evidence="12" id="KW-1185">Reference proteome</keyword>
<feature type="domain" description="Acetyl-coenzyme A synthetase N-terminal" evidence="10">
    <location>
        <begin position="11"/>
        <end position="66"/>
    </location>
</feature>
<dbReference type="InterPro" id="IPR011904">
    <property type="entry name" value="Ac_CoA_lig"/>
</dbReference>
<dbReference type="InterPro" id="IPR000873">
    <property type="entry name" value="AMP-dep_synth/lig_dom"/>
</dbReference>
<keyword evidence="3 11" id="KW-0436">Ligase</keyword>
<keyword evidence="5" id="KW-0067">ATP-binding</keyword>
<organism evidence="11 12">
    <name type="scientific">Rhodohalobacter sulfatireducens</name>
    <dbReference type="NCBI Taxonomy" id="2911366"/>
    <lineage>
        <taxon>Bacteria</taxon>
        <taxon>Pseudomonadati</taxon>
        <taxon>Balneolota</taxon>
        <taxon>Balneolia</taxon>
        <taxon>Balneolales</taxon>
        <taxon>Balneolaceae</taxon>
        <taxon>Rhodohalobacter</taxon>
    </lineage>
</organism>
<dbReference type="GO" id="GO:0003987">
    <property type="term" value="F:acetate-CoA ligase activity"/>
    <property type="evidence" value="ECO:0007669"/>
    <property type="project" value="UniProtKB-EC"/>
</dbReference>
<gene>
    <name evidence="11" type="primary">acs</name>
    <name evidence="11" type="ORF">L6773_02600</name>
</gene>
<dbReference type="Pfam" id="PF16177">
    <property type="entry name" value="ACAS_N"/>
    <property type="match status" value="1"/>
</dbReference>
<dbReference type="NCBIfam" id="NF001208">
    <property type="entry name" value="PRK00174.1"/>
    <property type="match status" value="1"/>
</dbReference>
<dbReference type="InterPro" id="IPR020845">
    <property type="entry name" value="AMP-binding_CS"/>
</dbReference>
<evidence type="ECO:0000256" key="5">
    <source>
        <dbReference type="ARBA" id="ARBA00022840"/>
    </source>
</evidence>
<dbReference type="Proteomes" id="UP001165366">
    <property type="component" value="Unassembled WGS sequence"/>
</dbReference>
<feature type="domain" description="AMP-dependent synthetase/ligase" evidence="8">
    <location>
        <begin position="70"/>
        <end position="459"/>
    </location>
</feature>
<evidence type="ECO:0000313" key="12">
    <source>
        <dbReference type="Proteomes" id="UP001165366"/>
    </source>
</evidence>
<dbReference type="PANTHER" id="PTHR24095">
    <property type="entry name" value="ACETYL-COENZYME A SYNTHETASE"/>
    <property type="match status" value="1"/>
</dbReference>
<evidence type="ECO:0000259" key="8">
    <source>
        <dbReference type="Pfam" id="PF00501"/>
    </source>
</evidence>
<dbReference type="InterPro" id="IPR045851">
    <property type="entry name" value="AMP-bd_C_sf"/>
</dbReference>
<evidence type="ECO:0000256" key="7">
    <source>
        <dbReference type="NCBIfam" id="TIGR02188"/>
    </source>
</evidence>
<evidence type="ECO:0000313" key="11">
    <source>
        <dbReference type="EMBL" id="MCG2587440.1"/>
    </source>
</evidence>
<dbReference type="PROSITE" id="PS00455">
    <property type="entry name" value="AMP_BINDING"/>
    <property type="match status" value="1"/>
</dbReference>
<dbReference type="NCBIfam" id="TIGR02188">
    <property type="entry name" value="Ac_CoA_lig_AcsA"/>
    <property type="match status" value="1"/>
</dbReference>
<name>A0ABS9K9B0_9BACT</name>
<dbReference type="Pfam" id="PF13193">
    <property type="entry name" value="AMP-binding_C"/>
    <property type="match status" value="1"/>
</dbReference>
<evidence type="ECO:0000256" key="3">
    <source>
        <dbReference type="ARBA" id="ARBA00022598"/>
    </source>
</evidence>